<evidence type="ECO:0000256" key="5">
    <source>
        <dbReference type="ARBA" id="ARBA00004649"/>
    </source>
</evidence>
<reference evidence="26" key="1">
    <citation type="submission" date="2020-03" db="EMBL/GenBank/DDBJ databases">
        <title>Studies in the Genomics of Life Span.</title>
        <authorList>
            <person name="Glass D."/>
        </authorList>
    </citation>
    <scope>NUCLEOTIDE SEQUENCE</scope>
    <source>
        <strain evidence="26">SUZIE</strain>
        <tissue evidence="26">Muscle</tissue>
    </source>
</reference>
<dbReference type="PROSITE" id="PS50003">
    <property type="entry name" value="PH_DOMAIN"/>
    <property type="match status" value="2"/>
</dbReference>
<dbReference type="InterPro" id="IPR002475">
    <property type="entry name" value="Bcl2-like"/>
</dbReference>
<dbReference type="SMART" id="SM00295">
    <property type="entry name" value="B41"/>
    <property type="match status" value="1"/>
</dbReference>
<evidence type="ECO:0000256" key="12">
    <source>
        <dbReference type="ARBA" id="ARBA00022787"/>
    </source>
</evidence>
<evidence type="ECO:0000256" key="18">
    <source>
        <dbReference type="ARBA" id="ARBA00068157"/>
    </source>
</evidence>
<gene>
    <name evidence="26" type="ORF">SUZIE_196035</name>
</gene>
<dbReference type="CDD" id="cd01220">
    <property type="entry name" value="PH1_FARP1-like"/>
    <property type="match status" value="1"/>
</dbReference>
<evidence type="ECO:0000256" key="8">
    <source>
        <dbReference type="ARBA" id="ARBA00022658"/>
    </source>
</evidence>
<dbReference type="SMART" id="SM00337">
    <property type="entry name" value="BCL"/>
    <property type="match status" value="1"/>
</dbReference>
<comment type="subunit">
    <text evidence="17">Interacts with PLXNA1. Interaction with PLXNA1 or PIP5K1C lowers its guanine nucleotide exchange activity. Dissociates from PLXNA1 when SEMA3A binds to the receptor. Interacts with PIP5K1C via its FERM domain. The interaction with PIP5K1C is enhanced by SEMA3A binding. Interacts with RAC1.</text>
</comment>
<dbReference type="Pfam" id="PF00169">
    <property type="entry name" value="PH"/>
    <property type="match status" value="2"/>
</dbReference>
<evidence type="ECO:0000256" key="13">
    <source>
        <dbReference type="ARBA" id="ARBA00022989"/>
    </source>
</evidence>
<feature type="coiled-coil region" evidence="21">
    <location>
        <begin position="821"/>
        <end position="848"/>
    </location>
</feature>
<keyword evidence="12" id="KW-0496">Mitochondrion</keyword>
<dbReference type="InterPro" id="IPR019749">
    <property type="entry name" value="Band_41_domain"/>
</dbReference>
<dbReference type="CDD" id="cd13235">
    <property type="entry name" value="PH2_FARP1-like"/>
    <property type="match status" value="1"/>
</dbReference>
<dbReference type="GO" id="GO:0005085">
    <property type="term" value="F:guanyl-nucleotide exchange factor activity"/>
    <property type="evidence" value="ECO:0007669"/>
    <property type="project" value="UniProtKB-KW"/>
</dbReference>
<dbReference type="FunFam" id="1.20.80.10:FF:000005">
    <property type="entry name" value="FERM, RhoGEF and pleckstrin domain-containing protein 1"/>
    <property type="match status" value="1"/>
</dbReference>
<evidence type="ECO:0000256" key="22">
    <source>
        <dbReference type="SAM" id="MobiDB-lite"/>
    </source>
</evidence>
<feature type="domain" description="DH" evidence="24">
    <location>
        <begin position="716"/>
        <end position="907"/>
    </location>
</feature>
<dbReference type="FunFam" id="1.20.900.10:FF:000020">
    <property type="entry name" value="FERM, RhoGEF and pleckstrin domain-containing protein 2"/>
    <property type="match status" value="1"/>
</dbReference>
<keyword evidence="27" id="KW-1185">Reference proteome</keyword>
<dbReference type="Pfam" id="PF09380">
    <property type="entry name" value="FERM_C"/>
    <property type="match status" value="1"/>
</dbReference>
<comment type="similarity">
    <text evidence="6">Belongs to the Bcl-2 family.</text>
</comment>
<keyword evidence="13" id="KW-1133">Transmembrane helix</keyword>
<dbReference type="InterPro" id="IPR000219">
    <property type="entry name" value="DH_dom"/>
</dbReference>
<evidence type="ECO:0000256" key="16">
    <source>
        <dbReference type="ARBA" id="ARBA00057351"/>
    </source>
</evidence>
<accession>A0AA41NDV7</accession>
<dbReference type="InterPro" id="IPR018979">
    <property type="entry name" value="FERM_N"/>
</dbReference>
<dbReference type="SUPFAM" id="SSF50729">
    <property type="entry name" value="PH domain-like"/>
    <property type="match status" value="3"/>
</dbReference>
<evidence type="ECO:0000256" key="21">
    <source>
        <dbReference type="SAM" id="Coils"/>
    </source>
</evidence>
<comment type="subcellular location">
    <subcellularLocation>
        <location evidence="1">Early endosome membrane</location>
    </subcellularLocation>
    <subcellularLocation>
        <location evidence="15">Golgi apparatus</location>
        <location evidence="15">cis-Golgi network membrane</location>
    </subcellularLocation>
    <subcellularLocation>
        <location evidence="2">Membrane</location>
        <topology evidence="2">Single-pass membrane protein</topology>
    </subcellularLocation>
    <subcellularLocation>
        <location evidence="3">Mitochondrion outer membrane</location>
    </subcellularLocation>
    <subcellularLocation>
        <location evidence="5">Nucleus outer membrane</location>
    </subcellularLocation>
    <subcellularLocation>
        <location evidence="4">Recycling endosome membrane</location>
    </subcellularLocation>
</comment>
<evidence type="ECO:0000256" key="19">
    <source>
        <dbReference type="ARBA" id="ARBA00069488"/>
    </source>
</evidence>
<dbReference type="Pfam" id="PF00452">
    <property type="entry name" value="Bcl-2"/>
    <property type="match status" value="1"/>
</dbReference>
<keyword evidence="7" id="KW-0597">Phosphoprotein</keyword>
<evidence type="ECO:0000256" key="11">
    <source>
        <dbReference type="ARBA" id="ARBA00022737"/>
    </source>
</evidence>
<dbReference type="GO" id="GO:0048468">
    <property type="term" value="P:cell development"/>
    <property type="evidence" value="ECO:0007669"/>
    <property type="project" value="UniProtKB-ARBA"/>
</dbReference>
<dbReference type="CDD" id="cd06845">
    <property type="entry name" value="Bcl-2_like"/>
    <property type="match status" value="1"/>
</dbReference>
<dbReference type="PANTHER" id="PTHR45858">
    <property type="entry name" value="FERM DOMAIN CONTAINING PROTEIN"/>
    <property type="match status" value="1"/>
</dbReference>
<feature type="domain" description="PH" evidence="23">
    <location>
        <begin position="936"/>
        <end position="1033"/>
    </location>
</feature>
<name>A0AA41NDV7_SCICA</name>
<dbReference type="InterPro" id="IPR014352">
    <property type="entry name" value="FERM/acyl-CoA-bd_prot_sf"/>
</dbReference>
<dbReference type="FunFam" id="1.10.437.10:FF:000005">
    <property type="entry name" value="bcl-2-related ovarian killer protein"/>
    <property type="match status" value="1"/>
</dbReference>
<organism evidence="26 27">
    <name type="scientific">Sciurus carolinensis</name>
    <name type="common">Eastern gray squirrel</name>
    <dbReference type="NCBI Taxonomy" id="30640"/>
    <lineage>
        <taxon>Eukaryota</taxon>
        <taxon>Metazoa</taxon>
        <taxon>Chordata</taxon>
        <taxon>Craniata</taxon>
        <taxon>Vertebrata</taxon>
        <taxon>Euteleostomi</taxon>
        <taxon>Mammalia</taxon>
        <taxon>Eutheria</taxon>
        <taxon>Euarchontoglires</taxon>
        <taxon>Glires</taxon>
        <taxon>Rodentia</taxon>
        <taxon>Sciuromorpha</taxon>
        <taxon>Sciuridae</taxon>
        <taxon>Sciurinae</taxon>
        <taxon>Sciurini</taxon>
        <taxon>Sciurus</taxon>
    </lineage>
</organism>
<dbReference type="GO" id="GO:0005829">
    <property type="term" value="C:cytosol"/>
    <property type="evidence" value="ECO:0007669"/>
    <property type="project" value="UniProtKB-ARBA"/>
</dbReference>
<dbReference type="PRINTS" id="PR01862">
    <property type="entry name" value="BCL2FAMILY"/>
</dbReference>
<comment type="caution">
    <text evidence="26">The sequence shown here is derived from an EMBL/GenBank/DDBJ whole genome shotgun (WGS) entry which is preliminary data.</text>
</comment>
<protein>
    <recommendedName>
        <fullName evidence="18">Bcl-2-related ovarian killer protein</fullName>
    </recommendedName>
    <alternativeName>
        <fullName evidence="19">FERM, ARHGEF and pleckstrin domain-containing protein 2</fullName>
    </alternativeName>
    <alternativeName>
        <fullName evidence="20">FERM, RhoGEF and pleckstrin domain-containing protein 2</fullName>
    </alternativeName>
</protein>
<keyword evidence="9" id="KW-0812">Transmembrane</keyword>
<dbReference type="InterPro" id="IPR046371">
    <property type="entry name" value="Bcl-2_BH1-3"/>
</dbReference>
<dbReference type="InterPro" id="IPR035963">
    <property type="entry name" value="FERM_2"/>
</dbReference>
<evidence type="ECO:0000259" key="23">
    <source>
        <dbReference type="PROSITE" id="PS50003"/>
    </source>
</evidence>
<evidence type="ECO:0000256" key="14">
    <source>
        <dbReference type="ARBA" id="ARBA00023136"/>
    </source>
</evidence>
<dbReference type="Gene3D" id="2.30.29.30">
    <property type="entry name" value="Pleckstrin-homology domain (PH domain)/Phosphotyrosine-binding domain (PTB)"/>
    <property type="match status" value="3"/>
</dbReference>
<dbReference type="Proteomes" id="UP001166674">
    <property type="component" value="Unassembled WGS sequence"/>
</dbReference>
<keyword evidence="14" id="KW-0472">Membrane</keyword>
<dbReference type="CDD" id="cd00160">
    <property type="entry name" value="RhoGEF"/>
    <property type="match status" value="1"/>
</dbReference>
<dbReference type="CDD" id="cd13193">
    <property type="entry name" value="FERM_C_FARP1-like"/>
    <property type="match status" value="1"/>
</dbReference>
<dbReference type="PROSITE" id="PS50010">
    <property type="entry name" value="DH_2"/>
    <property type="match status" value="1"/>
</dbReference>
<dbReference type="GO" id="GO:0031901">
    <property type="term" value="C:early endosome membrane"/>
    <property type="evidence" value="ECO:0007669"/>
    <property type="project" value="UniProtKB-SubCell"/>
</dbReference>
<dbReference type="SUPFAM" id="SSF54236">
    <property type="entry name" value="Ubiquitin-like"/>
    <property type="match status" value="1"/>
</dbReference>
<dbReference type="SMART" id="SM00325">
    <property type="entry name" value="RhoGEF"/>
    <property type="match status" value="1"/>
</dbReference>
<evidence type="ECO:0000313" key="26">
    <source>
        <dbReference type="EMBL" id="MBZ3888054.1"/>
    </source>
</evidence>
<dbReference type="GO" id="GO:0043065">
    <property type="term" value="P:positive regulation of apoptotic process"/>
    <property type="evidence" value="ECO:0007669"/>
    <property type="project" value="UniProtKB-ARBA"/>
</dbReference>
<feature type="domain" description="PH" evidence="23">
    <location>
        <begin position="1109"/>
        <end position="1219"/>
    </location>
</feature>
<dbReference type="GO" id="GO:0005794">
    <property type="term" value="C:Golgi apparatus"/>
    <property type="evidence" value="ECO:0007669"/>
    <property type="project" value="UniProtKB-SubCell"/>
</dbReference>
<dbReference type="GO" id="GO:0006915">
    <property type="term" value="P:apoptotic process"/>
    <property type="evidence" value="ECO:0007669"/>
    <property type="project" value="UniProtKB-KW"/>
</dbReference>
<proteinExistence type="inferred from homology"/>
<dbReference type="InterPro" id="IPR029071">
    <property type="entry name" value="Ubiquitin-like_domsf"/>
</dbReference>
<evidence type="ECO:0000259" key="25">
    <source>
        <dbReference type="PROSITE" id="PS50057"/>
    </source>
</evidence>
<keyword evidence="11" id="KW-0677">Repeat</keyword>
<feature type="compositionally biased region" description="Polar residues" evidence="22">
    <location>
        <begin position="603"/>
        <end position="620"/>
    </location>
</feature>
<dbReference type="Pfam" id="PF09379">
    <property type="entry name" value="FERM_N"/>
    <property type="match status" value="1"/>
</dbReference>
<dbReference type="EMBL" id="JAATJV010421159">
    <property type="protein sequence ID" value="MBZ3888054.1"/>
    <property type="molecule type" value="Genomic_DNA"/>
</dbReference>
<feature type="region of interest" description="Disordered" evidence="22">
    <location>
        <begin position="167"/>
        <end position="218"/>
    </location>
</feature>
<evidence type="ECO:0000259" key="24">
    <source>
        <dbReference type="PROSITE" id="PS50010"/>
    </source>
</evidence>
<evidence type="ECO:0000256" key="2">
    <source>
        <dbReference type="ARBA" id="ARBA00004167"/>
    </source>
</evidence>
<dbReference type="InterPro" id="IPR011993">
    <property type="entry name" value="PH-like_dom_sf"/>
</dbReference>
<dbReference type="SMART" id="SM01196">
    <property type="entry name" value="FERM_C"/>
    <property type="match status" value="1"/>
</dbReference>
<dbReference type="SMART" id="SM01195">
    <property type="entry name" value="FA"/>
    <property type="match status" value="1"/>
</dbReference>
<dbReference type="InterPro" id="IPR019747">
    <property type="entry name" value="FERM_CS"/>
</dbReference>
<dbReference type="PROSITE" id="PS50057">
    <property type="entry name" value="FERM_3"/>
    <property type="match status" value="1"/>
</dbReference>
<dbReference type="InterPro" id="IPR026298">
    <property type="entry name" value="Bcl-2_fam"/>
</dbReference>
<dbReference type="Pfam" id="PF00621">
    <property type="entry name" value="RhoGEF"/>
    <property type="match status" value="1"/>
</dbReference>
<dbReference type="CDD" id="cd14473">
    <property type="entry name" value="FERM_B-lobe"/>
    <property type="match status" value="1"/>
</dbReference>
<dbReference type="InterPro" id="IPR014847">
    <property type="entry name" value="FA"/>
</dbReference>
<keyword evidence="8" id="KW-0344">Guanine-nucleotide releasing factor</keyword>
<dbReference type="PROSITE" id="PS50062">
    <property type="entry name" value="BCL2_FAMILY"/>
    <property type="match status" value="1"/>
</dbReference>
<evidence type="ECO:0000256" key="10">
    <source>
        <dbReference type="ARBA" id="ARBA00022703"/>
    </source>
</evidence>
<dbReference type="SUPFAM" id="SSF48065">
    <property type="entry name" value="DBL homology domain (DH-domain)"/>
    <property type="match status" value="1"/>
</dbReference>
<dbReference type="InterPro" id="IPR036834">
    <property type="entry name" value="Bcl-2-like_sf"/>
</dbReference>
<keyword evidence="10" id="KW-0053">Apoptosis</keyword>
<dbReference type="FunFam" id="2.30.29.30:FF:000002">
    <property type="entry name" value="Band 4.1-like protein 5 isoform 1"/>
    <property type="match status" value="1"/>
</dbReference>
<evidence type="ECO:0000256" key="9">
    <source>
        <dbReference type="ARBA" id="ARBA00022692"/>
    </source>
</evidence>
<dbReference type="PROSITE" id="PS00660">
    <property type="entry name" value="FERM_1"/>
    <property type="match status" value="1"/>
</dbReference>
<dbReference type="InterPro" id="IPR000299">
    <property type="entry name" value="FERM_domain"/>
</dbReference>
<evidence type="ECO:0000256" key="7">
    <source>
        <dbReference type="ARBA" id="ARBA00022553"/>
    </source>
</evidence>
<dbReference type="Gene3D" id="1.10.437.10">
    <property type="entry name" value="Blc2-like"/>
    <property type="match status" value="1"/>
</dbReference>
<dbReference type="GO" id="GO:0005741">
    <property type="term" value="C:mitochondrial outer membrane"/>
    <property type="evidence" value="ECO:0007669"/>
    <property type="project" value="UniProtKB-SubCell"/>
</dbReference>
<evidence type="ECO:0000256" key="17">
    <source>
        <dbReference type="ARBA" id="ARBA00063142"/>
    </source>
</evidence>
<evidence type="ECO:0000256" key="4">
    <source>
        <dbReference type="ARBA" id="ARBA00004565"/>
    </source>
</evidence>
<dbReference type="SUPFAM" id="SSF47031">
    <property type="entry name" value="Second domain of FERM"/>
    <property type="match status" value="1"/>
</dbReference>
<dbReference type="InterPro" id="IPR041788">
    <property type="entry name" value="FARP1/FARP2/FRMD7_FERM_C"/>
</dbReference>
<evidence type="ECO:0000256" key="3">
    <source>
        <dbReference type="ARBA" id="ARBA00004294"/>
    </source>
</evidence>
<evidence type="ECO:0000256" key="1">
    <source>
        <dbReference type="ARBA" id="ARBA00004146"/>
    </source>
</evidence>
<dbReference type="PANTHER" id="PTHR45858:SF4">
    <property type="entry name" value="FERM, ARHGEF AND PLECKSTRIN DOMAIN-CONTAINING PROTEIN 2"/>
    <property type="match status" value="1"/>
</dbReference>
<dbReference type="GO" id="GO:0055038">
    <property type="term" value="C:recycling endosome membrane"/>
    <property type="evidence" value="ECO:0007669"/>
    <property type="project" value="UniProtKB-SubCell"/>
</dbReference>
<dbReference type="Gene3D" id="1.20.900.10">
    <property type="entry name" value="Dbl homology (DH) domain"/>
    <property type="match status" value="1"/>
</dbReference>
<dbReference type="InterPro" id="IPR035899">
    <property type="entry name" value="DBL_dom_sf"/>
</dbReference>
<feature type="domain" description="FERM" evidence="25">
    <location>
        <begin position="201"/>
        <end position="510"/>
    </location>
</feature>
<dbReference type="GO" id="GO:0005640">
    <property type="term" value="C:nuclear outer membrane"/>
    <property type="evidence" value="ECO:0007669"/>
    <property type="project" value="UniProtKB-SubCell"/>
</dbReference>
<evidence type="ECO:0000256" key="15">
    <source>
        <dbReference type="ARBA" id="ARBA00024188"/>
    </source>
</evidence>
<dbReference type="SUPFAM" id="SSF56854">
    <property type="entry name" value="Bcl-2 inhibitors of programmed cell death"/>
    <property type="match status" value="1"/>
</dbReference>
<dbReference type="InterPro" id="IPR051835">
    <property type="entry name" value="RAC1-GEF"/>
</dbReference>
<feature type="compositionally biased region" description="Polar residues" evidence="22">
    <location>
        <begin position="627"/>
        <end position="637"/>
    </location>
</feature>
<dbReference type="FunFam" id="2.30.29.30:FF:000046">
    <property type="entry name" value="FERM, RhoGEF and pleckstrin domain-containing protein 1"/>
    <property type="match status" value="1"/>
</dbReference>
<dbReference type="InterPro" id="IPR018980">
    <property type="entry name" value="FERM_PH-like_C"/>
</dbReference>
<evidence type="ECO:0000256" key="20">
    <source>
        <dbReference type="ARBA" id="ARBA00077156"/>
    </source>
</evidence>
<dbReference type="InterPro" id="IPR001849">
    <property type="entry name" value="PH_domain"/>
</dbReference>
<keyword evidence="21" id="KW-0175">Coiled coil</keyword>
<feature type="region of interest" description="Disordered" evidence="22">
    <location>
        <begin position="597"/>
        <end position="710"/>
    </location>
</feature>
<keyword evidence="12" id="KW-1000">Mitochondrion outer membrane</keyword>
<dbReference type="GO" id="GO:0007165">
    <property type="term" value="P:signal transduction"/>
    <property type="evidence" value="ECO:0007669"/>
    <property type="project" value="UniProtKB-ARBA"/>
</dbReference>
<evidence type="ECO:0000313" key="27">
    <source>
        <dbReference type="Proteomes" id="UP001166674"/>
    </source>
</evidence>
<dbReference type="Gene3D" id="1.20.80.10">
    <property type="match status" value="1"/>
</dbReference>
<dbReference type="Gene3D" id="3.10.20.90">
    <property type="entry name" value="Phosphatidylinositol 3-kinase Catalytic Subunit, Chain A, domain 1"/>
    <property type="match status" value="1"/>
</dbReference>
<evidence type="ECO:0000256" key="6">
    <source>
        <dbReference type="ARBA" id="ARBA00009458"/>
    </source>
</evidence>
<comment type="function">
    <text evidence="16">Functions as a guanine nucleotide exchange factor that activates RAC1. May have relatively low activity. Plays a role in the response to class 3 semaphorins and remodeling of the actin cytoskeleton. Plays a role in TNFSF11-mediated osteoclast differentiation, especially in podosome rearrangement and reorganization of the actin cytoskeleton. Regulates the activation of ITGB3, integrin signaling and cell adhesion.</text>
</comment>
<dbReference type="SMART" id="SM00233">
    <property type="entry name" value="PH"/>
    <property type="match status" value="2"/>
</dbReference>
<dbReference type="InterPro" id="IPR019748">
    <property type="entry name" value="FERM_central"/>
</dbReference>
<dbReference type="Pfam" id="PF08736">
    <property type="entry name" value="FA"/>
    <property type="match status" value="1"/>
</dbReference>
<sequence>MGEIEGRYRVLQTAGVRLSTQTPVGVSTLEPGQTRPPGMQEKHLYVRVKLLDSTVDVFGIEGSSRSLFCRHLLGLMAEFLPAFSSTVSLRIPAFSGLSDPAAHWNDRQGPGFEERRHFLGRAPPPQALLLQTALPSTPRRPSAVQGSRAVVLLKTCAVEAFFPGPADATGPGHALSTEGKVGKRARPGLAAPEPAHTHTHTHTHPAAPDTSALRPAALPHEGPKCAGQVLLTQVWKRLNLIECDYFGLEFQNAQSCWDVHDDESKRLITGASFSSESCYTADIWLEPMKPIIRQVRRPKNAMLRLAVKFFPPDPGQLQEEYTRYLFALQLKRDLLEERLPCSATTAALLASHLLQAEIGDYDETLDREHLKANEYLPSQERSLEKILDFHQKHMGQTPAESDFQVLEIARKLEMYGLRFHTASDREGTKIGLAVSHMGVLVFQGTTKINTFNWSKVRKLSFKRKRFLIKLHPEVHGPYQDTLEFLLGSRDECKNFWKICVEYHTFFRLLDHPKPKAKAVFFSRGSSFRYSGRTQKQLAEHVRDGGLKRIPYERRHSKTRASIRALTADLPKQSISFTEVLGTSASFYLSPSSLAAPPGLPSVKDSSSSLADAQAPDSNPAASERSSRATAGGSSTQPARAPGPPELQPGPGLSVDSARPSPFSQRGPLSPKPLLQAALGPAERGSCPLLSPALSEASGARTQDQEEPRQECFPEDAAYFIAKEILATERTYLKDLEVLTVWFRSAVVKEGAMPTALTTLLFSSLDPVYAFHRGFLQEVEQRLALWEGPSSTHTPGDHQRIGDILLRAMRQLKELTSYFQRHDEVLTELDKATKRCRKLELLYKEFELQKVCYLPLNAFLLKPTQRLVHYRLLLSRLCQHQSPGHRDHADCHDALKAITEVTTTLQHSLIRLENLQKLMELQQDLLGVDSLVAPGREFIRQGCLHKLTRKGLQQRMFFLFSDMLLYTSKNVTRSSRFRIQGLLPLRGMLVEESEGESCAPHCFTIYAAQKTVVVAASTRQEREKWMLDLNAAIHAARSSGDPPPELPGGTLCTRSPRSSEISLEQESEEDAQGTPGSLEGQGQHRANSTMHVCWCRNTSVSRADHSAAVENQLSGYLLRKFKNSDGWQRLWVVFTNFCLFFYKTHQNPVSFQDDHPLASLPLLGYSVSIPTVTDGIHKAYVFKLQFKSHVYFFRAESKYTFERANHSARRYLRYLRYSTNPRSPQTRVQDAVERTGAQGQAACADAPLAKACAAPPARVPVMEVLRRSSVFAAEIMDAFDRSPTDKELVAQAKALGREFVHARLLRAGLAWSAPERAAPAPGGRLAEVCAVLLRLGDELEQIRPSVYRNVAGQLHLSVQSEPVVTDAFLAVAGHIFSAGITWGKVVSLYAVAAGLAVDCVRQAQPAVVHALVDCLGEFVRRTLAAWLRRRGGWTDVLRCVVSTDPGLRAHWLVAALCSFGRFLKAVFFVLLPER</sequence>
<feature type="region of interest" description="Disordered" evidence="22">
    <location>
        <begin position="1035"/>
        <end position="1082"/>
    </location>
</feature>
<dbReference type="Pfam" id="PF00373">
    <property type="entry name" value="FERM_M"/>
    <property type="match status" value="1"/>
</dbReference>